<evidence type="ECO:0000313" key="2">
    <source>
        <dbReference type="Proteomes" id="UP001159427"/>
    </source>
</evidence>
<evidence type="ECO:0000313" key="1">
    <source>
        <dbReference type="EMBL" id="CAH3151168.1"/>
    </source>
</evidence>
<dbReference type="Proteomes" id="UP001159427">
    <property type="component" value="Unassembled WGS sequence"/>
</dbReference>
<keyword evidence="2" id="KW-1185">Reference proteome</keyword>
<accession>A0ABN8PUL6</accession>
<protein>
    <submittedName>
        <fullName evidence="1">Uncharacterized protein</fullName>
    </submittedName>
</protein>
<organism evidence="1 2">
    <name type="scientific">Porites evermanni</name>
    <dbReference type="NCBI Taxonomy" id="104178"/>
    <lineage>
        <taxon>Eukaryota</taxon>
        <taxon>Metazoa</taxon>
        <taxon>Cnidaria</taxon>
        <taxon>Anthozoa</taxon>
        <taxon>Hexacorallia</taxon>
        <taxon>Scleractinia</taxon>
        <taxon>Fungiina</taxon>
        <taxon>Poritidae</taxon>
        <taxon>Porites</taxon>
    </lineage>
</organism>
<reference evidence="1 2" key="1">
    <citation type="submission" date="2022-05" db="EMBL/GenBank/DDBJ databases">
        <authorList>
            <consortium name="Genoscope - CEA"/>
            <person name="William W."/>
        </authorList>
    </citation>
    <scope>NUCLEOTIDE SEQUENCE [LARGE SCALE GENOMIC DNA]</scope>
</reference>
<proteinExistence type="predicted"/>
<name>A0ABN8PUL6_9CNID</name>
<gene>
    <name evidence="1" type="ORF">PEVE_00000317</name>
</gene>
<sequence length="106" mass="11853">MTRVQLWIYELASFQREGVQPCTEDHQDLASFGIDYSGPLPSGEYDGETCSDVSVEVPEIPYPLNDAAINQLKFEIDLIEESSCYGIDIYVKAVEMVNELSRLVSA</sequence>
<comment type="caution">
    <text evidence="1">The sequence shown here is derived from an EMBL/GenBank/DDBJ whole genome shotgun (WGS) entry which is preliminary data.</text>
</comment>
<dbReference type="EMBL" id="CALNXI010001005">
    <property type="protein sequence ID" value="CAH3151168.1"/>
    <property type="molecule type" value="Genomic_DNA"/>
</dbReference>